<keyword evidence="5" id="KW-0289">Folate biosynthesis</keyword>
<comment type="pathway">
    <text evidence="2">Cofactor biosynthesis; tetrahydrofolate biosynthesis; 2-amino-4-hydroxy-6-hydroxymethyl-7,8-dihydropteridine diphosphate from 7,8-dihydroneopterin triphosphate: step 3/4.</text>
</comment>
<reference evidence="9" key="1">
    <citation type="submission" date="2020-05" db="EMBL/GenBank/DDBJ databases">
        <authorList>
            <person name="Chiriac C."/>
            <person name="Salcher M."/>
            <person name="Ghai R."/>
            <person name="Kavagutti S V."/>
        </authorList>
    </citation>
    <scope>NUCLEOTIDE SEQUENCE</scope>
</reference>
<evidence type="ECO:0000256" key="5">
    <source>
        <dbReference type="ARBA" id="ARBA00022909"/>
    </source>
</evidence>
<keyword evidence="6" id="KW-0456">Lyase</keyword>
<dbReference type="InterPro" id="IPR006157">
    <property type="entry name" value="FolB_dom"/>
</dbReference>
<dbReference type="Pfam" id="PF02152">
    <property type="entry name" value="FolB"/>
    <property type="match status" value="1"/>
</dbReference>
<dbReference type="GO" id="GO:0046656">
    <property type="term" value="P:folic acid biosynthetic process"/>
    <property type="evidence" value="ECO:0007669"/>
    <property type="project" value="UniProtKB-KW"/>
</dbReference>
<dbReference type="EC" id="4.1.2.25" evidence="4"/>
<dbReference type="EMBL" id="CAEZSO010000108">
    <property type="protein sequence ID" value="CAB4544521.1"/>
    <property type="molecule type" value="Genomic_DNA"/>
</dbReference>
<dbReference type="SMART" id="SM00905">
    <property type="entry name" value="FolB"/>
    <property type="match status" value="1"/>
</dbReference>
<dbReference type="GO" id="GO:0004150">
    <property type="term" value="F:dihydroneopterin aldolase activity"/>
    <property type="evidence" value="ECO:0007669"/>
    <property type="project" value="UniProtKB-EC"/>
</dbReference>
<evidence type="ECO:0000256" key="2">
    <source>
        <dbReference type="ARBA" id="ARBA00005013"/>
    </source>
</evidence>
<name>A0A6J6BZD2_9ZZZZ</name>
<comment type="catalytic activity">
    <reaction evidence="1">
        <text>7,8-dihydroneopterin = 6-hydroxymethyl-7,8-dihydropterin + glycolaldehyde</text>
        <dbReference type="Rhea" id="RHEA:10540"/>
        <dbReference type="ChEBI" id="CHEBI:17001"/>
        <dbReference type="ChEBI" id="CHEBI:17071"/>
        <dbReference type="ChEBI" id="CHEBI:44841"/>
        <dbReference type="EC" id="4.1.2.25"/>
    </reaction>
</comment>
<evidence type="ECO:0000256" key="1">
    <source>
        <dbReference type="ARBA" id="ARBA00001353"/>
    </source>
</evidence>
<evidence type="ECO:0000256" key="6">
    <source>
        <dbReference type="ARBA" id="ARBA00023239"/>
    </source>
</evidence>
<evidence type="ECO:0000256" key="7">
    <source>
        <dbReference type="ARBA" id="ARBA00032903"/>
    </source>
</evidence>
<accession>A0A6J6BZD2</accession>
<protein>
    <recommendedName>
        <fullName evidence="4">dihydroneopterin aldolase</fullName>
        <ecNumber evidence="4">4.1.2.25</ecNumber>
    </recommendedName>
    <alternativeName>
        <fullName evidence="7">7,8-dihydroneopterin aldolase</fullName>
    </alternativeName>
</protein>
<dbReference type="InterPro" id="IPR043133">
    <property type="entry name" value="GTP-CH-I_C/QueF"/>
</dbReference>
<gene>
    <name evidence="9" type="ORF">UFOPK1446_00611</name>
</gene>
<evidence type="ECO:0000256" key="4">
    <source>
        <dbReference type="ARBA" id="ARBA00013043"/>
    </source>
</evidence>
<dbReference type="NCBIfam" id="TIGR00525">
    <property type="entry name" value="folB"/>
    <property type="match status" value="1"/>
</dbReference>
<dbReference type="CDD" id="cd00534">
    <property type="entry name" value="DHNA_DHNTPE"/>
    <property type="match status" value="1"/>
</dbReference>
<dbReference type="NCBIfam" id="TIGR00526">
    <property type="entry name" value="folB_dom"/>
    <property type="match status" value="1"/>
</dbReference>
<proteinExistence type="inferred from homology"/>
<evidence type="ECO:0000259" key="8">
    <source>
        <dbReference type="SMART" id="SM00905"/>
    </source>
</evidence>
<evidence type="ECO:0000256" key="3">
    <source>
        <dbReference type="ARBA" id="ARBA00005708"/>
    </source>
</evidence>
<dbReference type="SUPFAM" id="SSF55620">
    <property type="entry name" value="Tetrahydrobiopterin biosynthesis enzymes-like"/>
    <property type="match status" value="1"/>
</dbReference>
<dbReference type="InterPro" id="IPR006156">
    <property type="entry name" value="Dihydroneopterin_aldolase"/>
</dbReference>
<dbReference type="AlphaFoldDB" id="A0A6J6BZD2"/>
<organism evidence="9">
    <name type="scientific">freshwater metagenome</name>
    <dbReference type="NCBI Taxonomy" id="449393"/>
    <lineage>
        <taxon>unclassified sequences</taxon>
        <taxon>metagenomes</taxon>
        <taxon>ecological metagenomes</taxon>
    </lineage>
</organism>
<dbReference type="PANTHER" id="PTHR42844:SF1">
    <property type="entry name" value="DIHYDRONEOPTERIN ALDOLASE 1-RELATED"/>
    <property type="match status" value="1"/>
</dbReference>
<feature type="domain" description="Dihydroneopterin aldolase/epimerase" evidence="8">
    <location>
        <begin position="5"/>
        <end position="117"/>
    </location>
</feature>
<dbReference type="Gene3D" id="3.30.1130.10">
    <property type="match status" value="1"/>
</dbReference>
<sequence>MTDIIALTGLRAFGYHGVLAEEKATGQEFVVDLALHVDTARAARSDDLADTVDYGALAHAVVAVIEGEPVDLIETLAQRIADVVLIDARVSTVNVVLHKPTAPIPFAFSDVRVEIERSQP</sequence>
<dbReference type="FunFam" id="3.30.1130.10:FF:000003">
    <property type="entry name" value="7,8-dihydroneopterin aldolase"/>
    <property type="match status" value="1"/>
</dbReference>
<evidence type="ECO:0000313" key="9">
    <source>
        <dbReference type="EMBL" id="CAB4544521.1"/>
    </source>
</evidence>
<dbReference type="GO" id="GO:0005737">
    <property type="term" value="C:cytoplasm"/>
    <property type="evidence" value="ECO:0007669"/>
    <property type="project" value="TreeGrafter"/>
</dbReference>
<comment type="similarity">
    <text evidence="3">Belongs to the DHNA family.</text>
</comment>
<dbReference type="PANTHER" id="PTHR42844">
    <property type="entry name" value="DIHYDRONEOPTERIN ALDOLASE 1-RELATED"/>
    <property type="match status" value="1"/>
</dbReference>